<keyword evidence="2" id="KW-1185">Reference proteome</keyword>
<proteinExistence type="predicted"/>
<sequence>MSVEDNGSSEMVAGQPIAVGRKLLPPITPGGTQVFVSEKQYDAIIRLRERRRRVKEARERRALRVKKHVPRDPKGRFIKSKGKQEGTNGGIMVPFSATLNHCYLRLITTNGYQEVTTIGSDAQSSTPAIGFYLPFVPTNEGGENVGEVICDSIAQSSTPPVGLYCPLVATNESGESLGEVMYWPLLATNVCEVANDSEAPSNTPGMGFYWPFTAASEYDENIGEAASGSKAPFSNPAGDFFWPIVATNDEEENVGEFAYDNILNLESPYPTTLLRIMMGNRYNTDPVSAQFQNVAQLQAPDFTTLLTIMNNAGYDEAADNGHYDVDEVMTKLEGW</sequence>
<dbReference type="EMBL" id="JACEFO010000592">
    <property type="protein sequence ID" value="KAF8762955.1"/>
    <property type="molecule type" value="Genomic_DNA"/>
</dbReference>
<accession>A0A835FKS1</accession>
<dbReference type="OrthoDB" id="634681at2759"/>
<evidence type="ECO:0008006" key="3">
    <source>
        <dbReference type="Google" id="ProtNLM"/>
    </source>
</evidence>
<evidence type="ECO:0000313" key="2">
    <source>
        <dbReference type="Proteomes" id="UP000636709"/>
    </source>
</evidence>
<protein>
    <recommendedName>
        <fullName evidence="3">Nuclear transcription factor Y subunit</fullName>
    </recommendedName>
</protein>
<dbReference type="AlphaFoldDB" id="A0A835FKS1"/>
<dbReference type="Proteomes" id="UP000636709">
    <property type="component" value="Unassembled WGS sequence"/>
</dbReference>
<comment type="caution">
    <text evidence="1">The sequence shown here is derived from an EMBL/GenBank/DDBJ whole genome shotgun (WGS) entry which is preliminary data.</text>
</comment>
<evidence type="ECO:0000313" key="1">
    <source>
        <dbReference type="EMBL" id="KAF8762955.1"/>
    </source>
</evidence>
<gene>
    <name evidence="1" type="ORF">HU200_008801</name>
</gene>
<reference evidence="1" key="1">
    <citation type="submission" date="2020-07" db="EMBL/GenBank/DDBJ databases">
        <title>Genome sequence and genetic diversity analysis of an under-domesticated orphan crop, white fonio (Digitaria exilis).</title>
        <authorList>
            <person name="Bennetzen J.L."/>
            <person name="Chen S."/>
            <person name="Ma X."/>
            <person name="Wang X."/>
            <person name="Yssel A.E.J."/>
            <person name="Chaluvadi S.R."/>
            <person name="Johnson M."/>
            <person name="Gangashetty P."/>
            <person name="Hamidou F."/>
            <person name="Sanogo M.D."/>
            <person name="Zwaenepoel A."/>
            <person name="Wallace J."/>
            <person name="Van De Peer Y."/>
            <person name="Van Deynze A."/>
        </authorList>
    </citation>
    <scope>NUCLEOTIDE SEQUENCE</scope>
    <source>
        <tissue evidence="1">Leaves</tissue>
    </source>
</reference>
<organism evidence="1 2">
    <name type="scientific">Digitaria exilis</name>
    <dbReference type="NCBI Taxonomy" id="1010633"/>
    <lineage>
        <taxon>Eukaryota</taxon>
        <taxon>Viridiplantae</taxon>
        <taxon>Streptophyta</taxon>
        <taxon>Embryophyta</taxon>
        <taxon>Tracheophyta</taxon>
        <taxon>Spermatophyta</taxon>
        <taxon>Magnoliopsida</taxon>
        <taxon>Liliopsida</taxon>
        <taxon>Poales</taxon>
        <taxon>Poaceae</taxon>
        <taxon>PACMAD clade</taxon>
        <taxon>Panicoideae</taxon>
        <taxon>Panicodae</taxon>
        <taxon>Paniceae</taxon>
        <taxon>Anthephorinae</taxon>
        <taxon>Digitaria</taxon>
    </lineage>
</organism>
<name>A0A835FKS1_9POAL</name>